<sequence length="531" mass="57046">MSKGIAVRAVLLTGAIIIAFALGAALALRGMLPAIPGVTGKALQEIPAAAQDKAAPARVKPGPQKTPQEQRRPLRPGEPAPYYGDLKSLAAVNVRDASLDTIAKGLQYPWAMEILSSTEALVTEIGGSLQRVGLEDGSITAITGLPVIPSGKGQLGLMDIALHPDFTQNRLVYFTHAAKHSEEPARYTTALSRAQLNGNALEHVERLLTADPFTKAPANFGGAIAFDAAGYLYVGIGDRTKNTRAQDMDSLHGKILRLMDDGSIPTDNPFVEQPGTDPRIYAAGVRNTQGLVFDTASGKLFQTEHGPMGGDEVNVIEAGRNYGWPTITYGANYTTEKIGLGTRHDGLQQPLYFYLPSIAASPITIYHGAMFPEWEGHLLVGALKGAHVSKLALVDGQIRSEQGILHEAKGRIRDLKVASDGSLYLLVQNGGRLMRLHRDPQGEALEGAKARDGYTLYQQLCSSCHSAGLEGVPQLDQPSQWEGRREQGIDALYRNTLEGIGDMPARGLCDNCSDEEIRGAVEFMLKKLNAQ</sequence>
<dbReference type="InterPro" id="IPR011041">
    <property type="entry name" value="Quinoprot_gluc/sorb_DH_b-prop"/>
</dbReference>
<evidence type="ECO:0000259" key="8">
    <source>
        <dbReference type="PROSITE" id="PS51007"/>
    </source>
</evidence>
<keyword evidence="3 6" id="KW-0479">Metal-binding</keyword>
<evidence type="ECO:0000256" key="4">
    <source>
        <dbReference type="ARBA" id="ARBA00022982"/>
    </source>
</evidence>
<dbReference type="Proteomes" id="UP000259273">
    <property type="component" value="Unassembled WGS sequence"/>
</dbReference>
<gene>
    <name evidence="9" type="ORF">DCP75_08480</name>
</gene>
<dbReference type="AlphaFoldDB" id="A0A3C1KM49"/>
<reference evidence="9 10" key="1">
    <citation type="journal article" date="2018" name="Nat. Biotechnol.">
        <title>A standardized bacterial taxonomy based on genome phylogeny substantially revises the tree of life.</title>
        <authorList>
            <person name="Parks D.H."/>
            <person name="Chuvochina M."/>
            <person name="Waite D.W."/>
            <person name="Rinke C."/>
            <person name="Skarshewski A."/>
            <person name="Chaumeil P.A."/>
            <person name="Hugenholtz P."/>
        </authorList>
    </citation>
    <scope>NUCLEOTIDE SEQUENCE [LARGE SCALE GENOMIC DNA]</scope>
    <source>
        <strain evidence="9">UBA9158</strain>
    </source>
</reference>
<dbReference type="EMBL" id="DMND01000115">
    <property type="protein sequence ID" value="HAN27737.1"/>
    <property type="molecule type" value="Genomic_DNA"/>
</dbReference>
<keyword evidence="2 6" id="KW-0349">Heme</keyword>
<dbReference type="SUPFAM" id="SSF50952">
    <property type="entry name" value="Soluble quinoprotein glucose dehydrogenase"/>
    <property type="match status" value="1"/>
</dbReference>
<name>A0A3C1KM49_9GAMM</name>
<evidence type="ECO:0000313" key="10">
    <source>
        <dbReference type="Proteomes" id="UP000259273"/>
    </source>
</evidence>
<dbReference type="InterPro" id="IPR011042">
    <property type="entry name" value="6-blade_b-propeller_TolB-like"/>
</dbReference>
<dbReference type="PANTHER" id="PTHR19328">
    <property type="entry name" value="HEDGEHOG-INTERACTING PROTEIN"/>
    <property type="match status" value="1"/>
</dbReference>
<feature type="region of interest" description="Disordered" evidence="7">
    <location>
        <begin position="51"/>
        <end position="79"/>
    </location>
</feature>
<dbReference type="InterPro" id="IPR036909">
    <property type="entry name" value="Cyt_c-like_dom_sf"/>
</dbReference>
<dbReference type="SUPFAM" id="SSF46626">
    <property type="entry name" value="Cytochrome c"/>
    <property type="match status" value="1"/>
</dbReference>
<evidence type="ECO:0000313" key="9">
    <source>
        <dbReference type="EMBL" id="HAN27737.1"/>
    </source>
</evidence>
<dbReference type="Pfam" id="PF07995">
    <property type="entry name" value="GSDH"/>
    <property type="match status" value="1"/>
</dbReference>
<proteinExistence type="predicted"/>
<evidence type="ECO:0000256" key="3">
    <source>
        <dbReference type="ARBA" id="ARBA00022723"/>
    </source>
</evidence>
<evidence type="ECO:0000256" key="6">
    <source>
        <dbReference type="PROSITE-ProRule" id="PRU00433"/>
    </source>
</evidence>
<dbReference type="STRING" id="1121937.GCA_000423125_01126"/>
<accession>A0A3C1KM49</accession>
<dbReference type="InterPro" id="IPR012938">
    <property type="entry name" value="Glc/Sorbosone_DH"/>
</dbReference>
<protein>
    <recommendedName>
        <fullName evidence="8">Cytochrome c domain-containing protein</fullName>
    </recommendedName>
</protein>
<dbReference type="GO" id="GO:0020037">
    <property type="term" value="F:heme binding"/>
    <property type="evidence" value="ECO:0007669"/>
    <property type="project" value="InterPro"/>
</dbReference>
<evidence type="ECO:0000256" key="7">
    <source>
        <dbReference type="SAM" id="MobiDB-lite"/>
    </source>
</evidence>
<evidence type="ECO:0000256" key="2">
    <source>
        <dbReference type="ARBA" id="ARBA00022617"/>
    </source>
</evidence>
<comment type="caution">
    <text evidence="9">The sequence shown here is derived from an EMBL/GenBank/DDBJ whole genome shotgun (WGS) entry which is preliminary data.</text>
</comment>
<keyword evidence="1" id="KW-0813">Transport</keyword>
<dbReference type="InterPro" id="IPR002323">
    <property type="entry name" value="Cyt_CIE"/>
</dbReference>
<organism evidence="9 10">
    <name type="scientific">Haliea salexigens</name>
    <dbReference type="NCBI Taxonomy" id="287487"/>
    <lineage>
        <taxon>Bacteria</taxon>
        <taxon>Pseudomonadati</taxon>
        <taxon>Pseudomonadota</taxon>
        <taxon>Gammaproteobacteria</taxon>
        <taxon>Cellvibrionales</taxon>
        <taxon>Halieaceae</taxon>
        <taxon>Haliea</taxon>
    </lineage>
</organism>
<dbReference type="Gene3D" id="2.120.10.30">
    <property type="entry name" value="TolB, C-terminal domain"/>
    <property type="match status" value="1"/>
</dbReference>
<evidence type="ECO:0000256" key="5">
    <source>
        <dbReference type="ARBA" id="ARBA00023004"/>
    </source>
</evidence>
<evidence type="ECO:0000256" key="1">
    <source>
        <dbReference type="ARBA" id="ARBA00022448"/>
    </source>
</evidence>
<dbReference type="Gene3D" id="1.10.760.10">
    <property type="entry name" value="Cytochrome c-like domain"/>
    <property type="match status" value="1"/>
</dbReference>
<dbReference type="InterPro" id="IPR009056">
    <property type="entry name" value="Cyt_c-like_dom"/>
</dbReference>
<dbReference type="GO" id="GO:0009055">
    <property type="term" value="F:electron transfer activity"/>
    <property type="evidence" value="ECO:0007669"/>
    <property type="project" value="InterPro"/>
</dbReference>
<dbReference type="PRINTS" id="PR00607">
    <property type="entry name" value="CYTCHROMECIE"/>
</dbReference>
<keyword evidence="4" id="KW-0249">Electron transport</keyword>
<feature type="domain" description="Cytochrome c" evidence="8">
    <location>
        <begin position="448"/>
        <end position="528"/>
    </location>
</feature>
<dbReference type="GO" id="GO:0005506">
    <property type="term" value="F:iron ion binding"/>
    <property type="evidence" value="ECO:0007669"/>
    <property type="project" value="InterPro"/>
</dbReference>
<dbReference type="PROSITE" id="PS51007">
    <property type="entry name" value="CYTC"/>
    <property type="match status" value="1"/>
</dbReference>
<dbReference type="PANTHER" id="PTHR19328:SF75">
    <property type="entry name" value="ALDOSE SUGAR DEHYDROGENASE YLII"/>
    <property type="match status" value="1"/>
</dbReference>
<keyword evidence="5 6" id="KW-0408">Iron</keyword>
<dbReference type="Pfam" id="PF13442">
    <property type="entry name" value="Cytochrome_CBB3"/>
    <property type="match status" value="1"/>
</dbReference>